<evidence type="ECO:0000313" key="1">
    <source>
        <dbReference type="EMBL" id="CRZ02251.1"/>
    </source>
</evidence>
<proteinExistence type="predicted"/>
<name>A0A0H5QLL9_9EUKA</name>
<reference evidence="1" key="1">
    <citation type="submission" date="2015-04" db="EMBL/GenBank/DDBJ databases">
        <title>The genome sequence of the plant pathogenic Rhizarian Plasmodiophora brassicae reveals insights in its biotrophic life cycle and the origin of chitin synthesis.</title>
        <authorList>
            <person name="Schwelm A."/>
            <person name="Fogelqvist J."/>
            <person name="Knaust A."/>
            <person name="Julke S."/>
            <person name="Lilja T."/>
            <person name="Dhandapani V."/>
            <person name="Bonilla-Rosso G."/>
            <person name="Karlsson M."/>
            <person name="Shevchenko A."/>
            <person name="Choi S.R."/>
            <person name="Kim H.G."/>
            <person name="Park J.Y."/>
            <person name="Lim Y.P."/>
            <person name="Ludwig-Muller J."/>
            <person name="Dixelius C."/>
        </authorList>
    </citation>
    <scope>NUCLEOTIDE SEQUENCE</scope>
    <source>
        <tissue evidence="1">Potato root galls</tissue>
    </source>
</reference>
<sequence length="107" mass="12185">LRCFEIVQTLVLSDLGLYFHSSSRESSNTSDDWGFAVERQSETSSSWASYEPVLTQYFNTRHAIRQSASSHVPGQLLSTWFQRKLLPLPFSWSVQKNIPTSAQQSLT</sequence>
<dbReference type="AlphaFoldDB" id="A0A0H5QLL9"/>
<dbReference type="EMBL" id="HACM01001809">
    <property type="protein sequence ID" value="CRZ02251.1"/>
    <property type="molecule type" value="Transcribed_RNA"/>
</dbReference>
<accession>A0A0H5QLL9</accession>
<feature type="non-terminal residue" evidence="1">
    <location>
        <position position="1"/>
    </location>
</feature>
<protein>
    <submittedName>
        <fullName evidence="1">Uncharacterized protein</fullName>
    </submittedName>
</protein>
<organism evidence="1">
    <name type="scientific">Spongospora subterranea</name>
    <dbReference type="NCBI Taxonomy" id="70186"/>
    <lineage>
        <taxon>Eukaryota</taxon>
        <taxon>Sar</taxon>
        <taxon>Rhizaria</taxon>
        <taxon>Endomyxa</taxon>
        <taxon>Phytomyxea</taxon>
        <taxon>Plasmodiophorida</taxon>
        <taxon>Plasmodiophoridae</taxon>
        <taxon>Spongospora</taxon>
    </lineage>
</organism>